<proteinExistence type="predicted"/>
<dbReference type="EMBL" id="LT558124">
    <property type="protein sequence ID" value="SAM82603.1"/>
    <property type="molecule type" value="Genomic_DNA"/>
</dbReference>
<gene>
    <name evidence="1" type="ORF">UBRO_20709</name>
</gene>
<accession>A0A1K0GR97</accession>
<name>A0A1K0GR97_9BASI</name>
<evidence type="ECO:0000313" key="1">
    <source>
        <dbReference type="EMBL" id="SAM82603.1"/>
    </source>
</evidence>
<evidence type="ECO:0000313" key="2">
    <source>
        <dbReference type="Proteomes" id="UP000179920"/>
    </source>
</evidence>
<sequence>MQGIELSCATSIRARVYQLSILVRLVIRARGYPGVTGRHLLEFNIETLEEDFDFELQVEFELCKLVELNHEVQHCHEPWVGQLEDVGLGTLLHDLADKGNGYNESVAVIALDEEIFEDDVALTDGLVLGQSEASEPRTQVLEQIVLLHRLNRLVTVQPGKTSPSIRGTVQIDSSLTYTLCSVKLLMMFLWPLMKLSHSKCKSKTEADVSFLQKKDSVHQATLLCWHAMSDYAASFPCYKV</sequence>
<dbReference type="AlphaFoldDB" id="A0A1K0GR97"/>
<dbReference type="Proteomes" id="UP000179920">
    <property type="component" value="Chromosome VIII"/>
</dbReference>
<organism evidence="1 2">
    <name type="scientific">Ustilago bromivora</name>
    <dbReference type="NCBI Taxonomy" id="307758"/>
    <lineage>
        <taxon>Eukaryota</taxon>
        <taxon>Fungi</taxon>
        <taxon>Dikarya</taxon>
        <taxon>Basidiomycota</taxon>
        <taxon>Ustilaginomycotina</taxon>
        <taxon>Ustilaginomycetes</taxon>
        <taxon>Ustilaginales</taxon>
        <taxon>Ustilaginaceae</taxon>
        <taxon>Ustilago</taxon>
    </lineage>
</organism>
<protein>
    <submittedName>
        <fullName evidence="1">Uncharacterized protein</fullName>
    </submittedName>
</protein>
<reference evidence="2" key="1">
    <citation type="submission" date="2016-04" db="EMBL/GenBank/DDBJ databases">
        <authorList>
            <person name="Guldener U."/>
            <person name="Guldener U."/>
        </authorList>
    </citation>
    <scope>NUCLEOTIDE SEQUENCE [LARGE SCALE GENOMIC DNA]</scope>
    <source>
        <strain evidence="2">UB2112</strain>
    </source>
</reference>